<dbReference type="PANTHER" id="PTHR47963:SF9">
    <property type="entry name" value="CRISPR-ASSOCIATED ENDONUCLEASE_HELICASE CAS3"/>
    <property type="match status" value="1"/>
</dbReference>
<accession>A0A4R3VQE1</accession>
<dbReference type="GO" id="GO:0005524">
    <property type="term" value="F:ATP binding"/>
    <property type="evidence" value="ECO:0007669"/>
    <property type="project" value="UniProtKB-KW"/>
</dbReference>
<dbReference type="GO" id="GO:0003723">
    <property type="term" value="F:RNA binding"/>
    <property type="evidence" value="ECO:0007669"/>
    <property type="project" value="TreeGrafter"/>
</dbReference>
<proteinExistence type="inferred from homology"/>
<organism evidence="12 13">
    <name type="scientific">Samsonia erythrinae</name>
    <dbReference type="NCBI Taxonomy" id="160434"/>
    <lineage>
        <taxon>Bacteria</taxon>
        <taxon>Pseudomonadati</taxon>
        <taxon>Pseudomonadota</taxon>
        <taxon>Gammaproteobacteria</taxon>
        <taxon>Enterobacterales</taxon>
        <taxon>Pectobacteriaceae</taxon>
        <taxon>Samsonia</taxon>
    </lineage>
</organism>
<dbReference type="GO" id="GO:0003724">
    <property type="term" value="F:RNA helicase activity"/>
    <property type="evidence" value="ECO:0007669"/>
    <property type="project" value="TreeGrafter"/>
</dbReference>
<evidence type="ECO:0000256" key="8">
    <source>
        <dbReference type="ARBA" id="ARBA00022840"/>
    </source>
</evidence>
<dbReference type="InterPro" id="IPR006483">
    <property type="entry name" value="CRISPR-assoc_Cas3_HD"/>
</dbReference>
<evidence type="ECO:0000256" key="9">
    <source>
        <dbReference type="ARBA" id="ARBA00023118"/>
    </source>
</evidence>
<evidence type="ECO:0000256" key="4">
    <source>
        <dbReference type="ARBA" id="ARBA00022723"/>
    </source>
</evidence>
<evidence type="ECO:0000259" key="10">
    <source>
        <dbReference type="PROSITE" id="PS51192"/>
    </source>
</evidence>
<feature type="domain" description="HD Cas3-type" evidence="11">
    <location>
        <begin position="26"/>
        <end position="224"/>
    </location>
</feature>
<dbReference type="Pfam" id="PF18019">
    <property type="entry name" value="Cas3_HD"/>
    <property type="match status" value="1"/>
</dbReference>
<name>A0A4R3VQE1_9GAMM</name>
<dbReference type="Pfam" id="PF22590">
    <property type="entry name" value="Cas3-like_C_2"/>
    <property type="match status" value="1"/>
</dbReference>
<dbReference type="SUPFAM" id="SSF52540">
    <property type="entry name" value="P-loop containing nucleoside triphosphate hydrolases"/>
    <property type="match status" value="1"/>
</dbReference>
<dbReference type="PANTHER" id="PTHR47963">
    <property type="entry name" value="DEAD-BOX ATP-DEPENDENT RNA HELICASE 47, MITOCHONDRIAL"/>
    <property type="match status" value="1"/>
</dbReference>
<dbReference type="GO" id="GO:0004519">
    <property type="term" value="F:endonuclease activity"/>
    <property type="evidence" value="ECO:0007669"/>
    <property type="project" value="UniProtKB-KW"/>
</dbReference>
<keyword evidence="5" id="KW-0547">Nucleotide-binding</keyword>
<evidence type="ECO:0000313" key="13">
    <source>
        <dbReference type="Proteomes" id="UP000295433"/>
    </source>
</evidence>
<evidence type="ECO:0000256" key="7">
    <source>
        <dbReference type="ARBA" id="ARBA00022806"/>
    </source>
</evidence>
<gene>
    <name evidence="12" type="ORF">EDC54_102108</name>
</gene>
<dbReference type="Gene3D" id="3.40.50.300">
    <property type="entry name" value="P-loop containing nucleotide triphosphate hydrolases"/>
    <property type="match status" value="2"/>
</dbReference>
<evidence type="ECO:0000256" key="6">
    <source>
        <dbReference type="ARBA" id="ARBA00022801"/>
    </source>
</evidence>
<comment type="similarity">
    <text evidence="1">In the N-terminal section; belongs to the CRISPR-associated nuclease Cas3-HD family.</text>
</comment>
<keyword evidence="6" id="KW-0378">Hydrolase</keyword>
<protein>
    <submittedName>
        <fullName evidence="12">CRISPR-associated endonuclease/helicase Cas3</fullName>
    </submittedName>
</protein>
<dbReference type="Gene3D" id="1.10.3210.30">
    <property type="match status" value="1"/>
</dbReference>
<dbReference type="OrthoDB" id="9810236at2"/>
<evidence type="ECO:0000256" key="2">
    <source>
        <dbReference type="ARBA" id="ARBA00009046"/>
    </source>
</evidence>
<dbReference type="InterPro" id="IPR014001">
    <property type="entry name" value="Helicase_ATP-bd"/>
</dbReference>
<dbReference type="InterPro" id="IPR027417">
    <property type="entry name" value="P-loop_NTPase"/>
</dbReference>
<keyword evidence="3" id="KW-0540">Nuclease</keyword>
<evidence type="ECO:0000259" key="11">
    <source>
        <dbReference type="PROSITE" id="PS51643"/>
    </source>
</evidence>
<dbReference type="GO" id="GO:0051607">
    <property type="term" value="P:defense response to virus"/>
    <property type="evidence" value="ECO:0007669"/>
    <property type="project" value="UniProtKB-KW"/>
</dbReference>
<keyword evidence="9" id="KW-0051">Antiviral defense</keyword>
<dbReference type="InterPro" id="IPR006474">
    <property type="entry name" value="Helicase_Cas3_CRISPR-ass_core"/>
</dbReference>
<evidence type="ECO:0000256" key="5">
    <source>
        <dbReference type="ARBA" id="ARBA00022741"/>
    </source>
</evidence>
<dbReference type="SMART" id="SM00487">
    <property type="entry name" value="DEXDc"/>
    <property type="match status" value="1"/>
</dbReference>
<dbReference type="NCBIfam" id="TIGR01587">
    <property type="entry name" value="cas3_core"/>
    <property type="match status" value="1"/>
</dbReference>
<keyword evidence="7 12" id="KW-0347">Helicase</keyword>
<keyword evidence="12" id="KW-0255">Endonuclease</keyword>
<evidence type="ECO:0000313" key="12">
    <source>
        <dbReference type="EMBL" id="TCV07552.1"/>
    </source>
</evidence>
<dbReference type="NCBIfam" id="TIGR01596">
    <property type="entry name" value="cas3_HD"/>
    <property type="match status" value="1"/>
</dbReference>
<feature type="domain" description="Helicase ATP-binding" evidence="10">
    <location>
        <begin position="292"/>
        <end position="504"/>
    </location>
</feature>
<dbReference type="Pfam" id="PF00270">
    <property type="entry name" value="DEAD"/>
    <property type="match status" value="1"/>
</dbReference>
<dbReference type="CDD" id="cd09641">
    <property type="entry name" value="Cas3''_I"/>
    <property type="match status" value="1"/>
</dbReference>
<dbReference type="GO" id="GO:0016787">
    <property type="term" value="F:hydrolase activity"/>
    <property type="evidence" value="ECO:0007669"/>
    <property type="project" value="UniProtKB-KW"/>
</dbReference>
<comment type="similarity">
    <text evidence="2">In the central section; belongs to the CRISPR-associated helicase Cas3 family.</text>
</comment>
<dbReference type="RefSeq" id="WP_132453868.1">
    <property type="nucleotide sequence ID" value="NZ_JAWIZJ010000002.1"/>
</dbReference>
<sequence length="906" mass="101755">MGQDGIIDRRYFHYWGKANKSADTQEGDDYHLLPYHCLDVAACGYFLLKENYFQADYALRGLENGDDSVVAWFAYFLAWHDIGKFARGFQSKYANPDSPLVRPSGQIGTIRHDDLGFWLWTARDDIRLVFPFEAEKLSSAVKTTLGIWLNIVTGHHGKPAAACKGSLAFHRDDYQAIAEYLHDLQTCFPEAGTLPACFADKNWRSRLKQQSWALAGLTVLADWLGSRQQDFHYCSTPMPLDVYWREYALPTARNVVSRLPRPPSPAIFHSIQQLFPFIQRPTPLQQQALTADMSVDGPQLFILEDVTGAGKTEAAMILAQRLMAQRKASGIYVGLPTMATANAMYLRLAKAYRALYSPEHNPSLILAHGARQMSSAFMQSLWDGDNRGQAQYDKEENAASKDCNIWFADSRKKALLADIGVGTLDQALMAVMPFRHQSLRVLGLQNKLLILDEVHAYDAYMSKLIELLIGFHAQQGGSVIILTATLPLGLREKLMQAFAQGIACEAAPPNPDATYPWLTLLTREGLRETALETRAEVRREVKIDWLTERPQGIERVKAAVAAGQSICWIRNTVDDAIAVYRQLIEAGMAQGNMLLFHSRFAFCDRMAIEEQALAWFGKDSTPVQRAGKVLIATQVVEQSLDIDVDNMISDLAPIDLLIQRAGRLQRHIRFLDGRHKTETDPAPLTDERPAAVLHIMAPLWQLEAEADWLGAELRNSGYVYPDHAALWRTQAILRERGAIKMPEDARRLIDSVYEEQIAVPAALEAIACTVLGKNYGQRSFALQSALALVQGYCAQSSESGWNDEVDIATRLGEETLDLYLAWKPENDGELPHPYAVSETFSWEQSRVQVRVSWWQKRKTALPILEGDALERFRQQLHRPQAEVLLLNRGENHAFYSERVGLALSGS</sequence>
<evidence type="ECO:0000256" key="1">
    <source>
        <dbReference type="ARBA" id="ARBA00006847"/>
    </source>
</evidence>
<evidence type="ECO:0000256" key="3">
    <source>
        <dbReference type="ARBA" id="ARBA00022722"/>
    </source>
</evidence>
<dbReference type="AlphaFoldDB" id="A0A4R3VQE1"/>
<comment type="caution">
    <text evidence="12">The sequence shown here is derived from an EMBL/GenBank/DDBJ whole genome shotgun (WGS) entry which is preliminary data.</text>
</comment>
<dbReference type="PROSITE" id="PS51643">
    <property type="entry name" value="HD_CAS3"/>
    <property type="match status" value="1"/>
</dbReference>
<dbReference type="InterPro" id="IPR050547">
    <property type="entry name" value="DEAD_box_RNA_helicases"/>
</dbReference>
<reference evidence="12 13" key="1">
    <citation type="submission" date="2019-03" db="EMBL/GenBank/DDBJ databases">
        <title>Genomic Encyclopedia of Type Strains, Phase IV (KMG-IV): sequencing the most valuable type-strain genomes for metagenomic binning, comparative biology and taxonomic classification.</title>
        <authorList>
            <person name="Goeker M."/>
        </authorList>
    </citation>
    <scope>NUCLEOTIDE SEQUENCE [LARGE SCALE GENOMIC DNA]</scope>
    <source>
        <strain evidence="12 13">DSM 16730</strain>
    </source>
</reference>
<dbReference type="InterPro" id="IPR011545">
    <property type="entry name" value="DEAD/DEAH_box_helicase_dom"/>
</dbReference>
<keyword evidence="4" id="KW-0479">Metal-binding</keyword>
<keyword evidence="13" id="KW-1185">Reference proteome</keyword>
<dbReference type="GO" id="GO:0046872">
    <property type="term" value="F:metal ion binding"/>
    <property type="evidence" value="ECO:0007669"/>
    <property type="project" value="UniProtKB-KW"/>
</dbReference>
<dbReference type="EMBL" id="SMBY01000002">
    <property type="protein sequence ID" value="TCV07552.1"/>
    <property type="molecule type" value="Genomic_DNA"/>
</dbReference>
<keyword evidence="8" id="KW-0067">ATP-binding</keyword>
<dbReference type="InterPro" id="IPR054712">
    <property type="entry name" value="Cas3-like_dom"/>
</dbReference>
<dbReference type="PROSITE" id="PS51192">
    <property type="entry name" value="HELICASE_ATP_BIND_1"/>
    <property type="match status" value="1"/>
</dbReference>
<dbReference type="InterPro" id="IPR038257">
    <property type="entry name" value="CRISPR-assoc_Cas3_HD_sf"/>
</dbReference>
<dbReference type="Proteomes" id="UP000295433">
    <property type="component" value="Unassembled WGS sequence"/>
</dbReference>